<proteinExistence type="predicted"/>
<accession>A0A0M3LPN4</accession>
<gene>
    <name evidence="1" type="ORF">535AP1_40</name>
</gene>
<dbReference type="EMBL" id="KP137432">
    <property type="protein sequence ID" value="AJA72913.1"/>
    <property type="molecule type" value="Genomic_DNA"/>
</dbReference>
<evidence type="ECO:0000313" key="2">
    <source>
        <dbReference type="Proteomes" id="UP000228741"/>
    </source>
</evidence>
<evidence type="ECO:0000313" key="1">
    <source>
        <dbReference type="EMBL" id="AJA72913.1"/>
    </source>
</evidence>
<protein>
    <submittedName>
        <fullName evidence="1">Uncharacterized protein</fullName>
    </submittedName>
</protein>
<organism evidence="1 2">
    <name type="scientific">Mannheimia phage vB_MhM_535AP1</name>
    <dbReference type="NCBI Taxonomy" id="1572740"/>
    <lineage>
        <taxon>Viruses</taxon>
        <taxon>Duplodnaviria</taxon>
        <taxon>Heunggongvirae</taxon>
        <taxon>Uroviricota</taxon>
        <taxon>Caudoviricetes</taxon>
        <taxon>Peduoviridae</taxon>
        <taxon>Baylorvirus</taxon>
        <taxon>Baylorvirus PHL101</taxon>
    </lineage>
</organism>
<dbReference type="Proteomes" id="UP000228741">
    <property type="component" value="Segment"/>
</dbReference>
<name>A0A0M3LPN4_9CAUD</name>
<sequence length="42" mass="5428">MSRNRELCEFFHKLWCKTGNRYAYRRYQVFFQRYQNECLVNE</sequence>
<reference evidence="1 2" key="1">
    <citation type="journal article" date="2015" name="BMC Microbiol.">
        <title>Comparative analysis of multiple inducible phages from Mannheimia haemolytica.</title>
        <authorList>
            <person name="Niu Y.D."/>
            <person name="Cook S.R."/>
            <person name="Wang J."/>
            <person name="Klima C.L."/>
            <person name="Hsu Y.H."/>
            <person name="Kropinski A.M."/>
            <person name="Turner D."/>
            <person name="McAllister T.A."/>
        </authorList>
    </citation>
    <scope>NUCLEOTIDE SEQUENCE [LARGE SCALE GENOMIC DNA]</scope>
</reference>